<keyword evidence="3" id="KW-0804">Transcription</keyword>
<comment type="caution">
    <text evidence="5">The sequence shown here is derived from an EMBL/GenBank/DDBJ whole genome shotgun (WGS) entry which is preliminary data.</text>
</comment>
<dbReference type="PANTHER" id="PTHR44688">
    <property type="entry name" value="DNA-BINDING TRANSCRIPTIONAL ACTIVATOR DEVR_DOSR"/>
    <property type="match status" value="1"/>
</dbReference>
<dbReference type="Gene3D" id="1.10.10.10">
    <property type="entry name" value="Winged helix-like DNA-binding domain superfamily/Winged helix DNA-binding domain"/>
    <property type="match status" value="1"/>
</dbReference>
<feature type="domain" description="HTH luxR-type" evidence="4">
    <location>
        <begin position="175"/>
        <end position="240"/>
    </location>
</feature>
<evidence type="ECO:0000256" key="2">
    <source>
        <dbReference type="ARBA" id="ARBA00023125"/>
    </source>
</evidence>
<dbReference type="InterPro" id="IPR000792">
    <property type="entry name" value="Tscrpt_reg_LuxR_C"/>
</dbReference>
<reference evidence="5 6" key="1">
    <citation type="submission" date="2018-06" db="EMBL/GenBank/DDBJ databases">
        <title>Genomic Encyclopedia of Type Strains, Phase IV (KMG-IV): sequencing the most valuable type-strain genomes for metagenomic binning, comparative biology and taxonomic classification.</title>
        <authorList>
            <person name="Goeker M."/>
        </authorList>
    </citation>
    <scope>NUCLEOTIDE SEQUENCE [LARGE SCALE GENOMIC DNA]</scope>
    <source>
        <strain evidence="5 6">DSM 25532</strain>
    </source>
</reference>
<name>A0A366H7T2_9BACT</name>
<dbReference type="PANTHER" id="PTHR44688:SF16">
    <property type="entry name" value="DNA-BINDING TRANSCRIPTIONAL ACTIVATOR DEVR_DOSR"/>
    <property type="match status" value="1"/>
</dbReference>
<evidence type="ECO:0000313" key="6">
    <source>
        <dbReference type="Proteomes" id="UP000253426"/>
    </source>
</evidence>
<dbReference type="InterPro" id="IPR016032">
    <property type="entry name" value="Sig_transdc_resp-reg_C-effctor"/>
</dbReference>
<dbReference type="InterPro" id="IPR036388">
    <property type="entry name" value="WH-like_DNA-bd_sf"/>
</dbReference>
<dbReference type="SMART" id="SM00421">
    <property type="entry name" value="HTH_LUXR"/>
    <property type="match status" value="1"/>
</dbReference>
<dbReference type="CDD" id="cd06170">
    <property type="entry name" value="LuxR_C_like"/>
    <property type="match status" value="1"/>
</dbReference>
<accession>A0A366H7T2</accession>
<sequence>MSLTRLPAIRLQNFNEALLSLYHEPHDQDPVKALMNVLLQIVPHAWMSVDEISRNGIASHRAEHNRAIWWPKDHAEVLTAVAHTNPLIAVGFLPAVKLSDLCTLREFRQTAYFSDFFGSSPSLRDQAALVVKVPGGRLGFCMSHECPFSAEDILLLELLQPHFQNILNRARQYLKLPADPPLTPREREVLHWLAEGKRDAEIAAIVQAKERTVKQHVRAILHKLSVETRTAAAAAAWRARLPQGGPNFHP</sequence>
<evidence type="ECO:0000259" key="4">
    <source>
        <dbReference type="PROSITE" id="PS50043"/>
    </source>
</evidence>
<dbReference type="GO" id="GO:0003677">
    <property type="term" value="F:DNA binding"/>
    <property type="evidence" value="ECO:0007669"/>
    <property type="project" value="UniProtKB-KW"/>
</dbReference>
<dbReference type="Pfam" id="PF00196">
    <property type="entry name" value="GerE"/>
    <property type="match status" value="1"/>
</dbReference>
<evidence type="ECO:0000256" key="3">
    <source>
        <dbReference type="ARBA" id="ARBA00023163"/>
    </source>
</evidence>
<keyword evidence="6" id="KW-1185">Reference proteome</keyword>
<dbReference type="EMBL" id="QNRR01000012">
    <property type="protein sequence ID" value="RBP38105.1"/>
    <property type="molecule type" value="Genomic_DNA"/>
</dbReference>
<protein>
    <submittedName>
        <fullName evidence="5">DNA-binding NarL/FixJ family response regulator</fullName>
    </submittedName>
</protein>
<dbReference type="PROSITE" id="PS50043">
    <property type="entry name" value="HTH_LUXR_2"/>
    <property type="match status" value="1"/>
</dbReference>
<gene>
    <name evidence="5" type="ORF">DES53_112103</name>
</gene>
<evidence type="ECO:0000313" key="5">
    <source>
        <dbReference type="EMBL" id="RBP38105.1"/>
    </source>
</evidence>
<dbReference type="AlphaFoldDB" id="A0A366H7T2"/>
<proteinExistence type="predicted"/>
<dbReference type="RefSeq" id="WP_211325693.1">
    <property type="nucleotide sequence ID" value="NZ_QNRR01000012.1"/>
</dbReference>
<evidence type="ECO:0000256" key="1">
    <source>
        <dbReference type="ARBA" id="ARBA00023015"/>
    </source>
</evidence>
<dbReference type="SUPFAM" id="SSF46894">
    <property type="entry name" value="C-terminal effector domain of the bipartite response regulators"/>
    <property type="match status" value="1"/>
</dbReference>
<organism evidence="5 6">
    <name type="scientific">Roseimicrobium gellanilyticum</name>
    <dbReference type="NCBI Taxonomy" id="748857"/>
    <lineage>
        <taxon>Bacteria</taxon>
        <taxon>Pseudomonadati</taxon>
        <taxon>Verrucomicrobiota</taxon>
        <taxon>Verrucomicrobiia</taxon>
        <taxon>Verrucomicrobiales</taxon>
        <taxon>Verrucomicrobiaceae</taxon>
        <taxon>Roseimicrobium</taxon>
    </lineage>
</organism>
<dbReference type="GO" id="GO:0006355">
    <property type="term" value="P:regulation of DNA-templated transcription"/>
    <property type="evidence" value="ECO:0007669"/>
    <property type="project" value="InterPro"/>
</dbReference>
<dbReference type="PRINTS" id="PR00038">
    <property type="entry name" value="HTHLUXR"/>
</dbReference>
<keyword evidence="2 5" id="KW-0238">DNA-binding</keyword>
<keyword evidence="1" id="KW-0805">Transcription regulation</keyword>
<dbReference type="Proteomes" id="UP000253426">
    <property type="component" value="Unassembled WGS sequence"/>
</dbReference>